<evidence type="ECO:0000256" key="9">
    <source>
        <dbReference type="ARBA" id="ARBA00023237"/>
    </source>
</evidence>
<dbReference type="SUPFAM" id="SSF56935">
    <property type="entry name" value="Porins"/>
    <property type="match status" value="1"/>
</dbReference>
<reference evidence="16" key="1">
    <citation type="journal article" date="2019" name="Int. J. Syst. Evol. Microbiol.">
        <title>The Global Catalogue of Microorganisms (GCM) 10K type strain sequencing project: providing services to taxonomists for standard genome sequencing and annotation.</title>
        <authorList>
            <consortium name="The Broad Institute Genomics Platform"/>
            <consortium name="The Broad Institute Genome Sequencing Center for Infectious Disease"/>
            <person name="Wu L."/>
            <person name="Ma J."/>
        </authorList>
    </citation>
    <scope>NUCLEOTIDE SEQUENCE [LARGE SCALE GENOMIC DNA]</scope>
    <source>
        <strain evidence="16">CECT 8979</strain>
    </source>
</reference>
<sequence length="745" mass="84327">MKKLIMLCSLAFGMFANAQDQIKGTILEAVDGKELPLAGANVYWLNTTIGTMTDGQGQFSLAYDSSRTQLIISYVGFKTDTLTVTSPKPIRHVLQSTQDLDAITVTSRKQATAKSYLKATNTFTVSADELLKAACCNLSESFETNPSIDVNFADAVSGTKQIKMLGLNSPYILITTENVPAIRGASQAYGLSFIPGTWVESIQITKGAGSVVNGFESIAGQINAELQKPTTDDRVFVNAYGSVNGRLELNTHLNTQVFDKWSTGLYLHGNTRNQKFDNNDDSFLDVPLKNQINVMNRWQYTNGEKGIVSFINLRYLNDNTQSGQLDFNLDTDTGTMNAWGSEIDTERFEVTTKVGYVNPEVPWQSLGVQTAFSYHKQNSYFGLNDYDIVHRSFYGNLVYNSIISDSRHKIKTGLSVTHDDYDEQVNTTDFKRIENSFGGFFEYAYDNLDKLTLTAGIRADQHNRLGFFVTPRVHARYTPWEKSAFRASIGRGKRSANIFAENQNLFSSSRQISIDDDGGKIYGLDPEIAWNYGVSYLQGFNLFGRKADITLDFYRTDFQNQVVVDWEDPFEIQFYNLEGESYANSFQFEFNYNPFERFDIRTAYKYYDVQTDYKSGRLQKPLIPRERIFANMAYETLEKDNGSQWKFDATYNWLSEQRYPDTSLSAPEFQLPELTPTIGTLNLQVTKVFSPKFEIYVGGENVTDVRQDRPILSADNPFGANFDSNFVYGPIFGSMYYAGLRFRVE</sequence>
<dbReference type="InterPro" id="IPR008969">
    <property type="entry name" value="CarboxyPept-like_regulatory"/>
</dbReference>
<comment type="subcellular location">
    <subcellularLocation>
        <location evidence="1 10">Cell outer membrane</location>
        <topology evidence="1 10">Multi-pass membrane protein</topology>
    </subcellularLocation>
</comment>
<dbReference type="Pfam" id="PF07715">
    <property type="entry name" value="Plug"/>
    <property type="match status" value="1"/>
</dbReference>
<keyword evidence="4 10" id="KW-0812">Transmembrane</keyword>
<evidence type="ECO:0000259" key="14">
    <source>
        <dbReference type="Pfam" id="PF07715"/>
    </source>
</evidence>
<accession>A0ABV8AJF1</accession>
<keyword evidence="9 10" id="KW-0998">Cell outer membrane</keyword>
<evidence type="ECO:0000256" key="12">
    <source>
        <dbReference type="SAM" id="SignalP"/>
    </source>
</evidence>
<evidence type="ECO:0000256" key="7">
    <source>
        <dbReference type="ARBA" id="ARBA00023136"/>
    </source>
</evidence>
<comment type="caution">
    <text evidence="15">The sequence shown here is derived from an EMBL/GenBank/DDBJ whole genome shotgun (WGS) entry which is preliminary data.</text>
</comment>
<evidence type="ECO:0000256" key="1">
    <source>
        <dbReference type="ARBA" id="ARBA00004571"/>
    </source>
</evidence>
<dbReference type="RefSeq" id="WP_386098418.1">
    <property type="nucleotide sequence ID" value="NZ_JBHSAT010000004.1"/>
</dbReference>
<evidence type="ECO:0000256" key="5">
    <source>
        <dbReference type="ARBA" id="ARBA00022729"/>
    </source>
</evidence>
<keyword evidence="8 15" id="KW-0675">Receptor</keyword>
<dbReference type="InterPro" id="IPR000531">
    <property type="entry name" value="Beta-barrel_TonB"/>
</dbReference>
<gene>
    <name evidence="15" type="ORF">ACFOSX_07065</name>
</gene>
<dbReference type="InterPro" id="IPR036942">
    <property type="entry name" value="Beta-barrel_TonB_sf"/>
</dbReference>
<evidence type="ECO:0000256" key="11">
    <source>
        <dbReference type="RuleBase" id="RU003357"/>
    </source>
</evidence>
<dbReference type="Pfam" id="PF13715">
    <property type="entry name" value="CarbopepD_reg_2"/>
    <property type="match status" value="1"/>
</dbReference>
<feature type="domain" description="TonB-dependent receptor-like beta-barrel" evidence="13">
    <location>
        <begin position="271"/>
        <end position="702"/>
    </location>
</feature>
<dbReference type="Gene3D" id="2.170.130.10">
    <property type="entry name" value="TonB-dependent receptor, plug domain"/>
    <property type="match status" value="1"/>
</dbReference>
<keyword evidence="6 11" id="KW-0798">TonB box</keyword>
<dbReference type="SUPFAM" id="SSF49464">
    <property type="entry name" value="Carboxypeptidase regulatory domain-like"/>
    <property type="match status" value="1"/>
</dbReference>
<protein>
    <submittedName>
        <fullName evidence="15">TonB-dependent receptor domain-containing protein</fullName>
    </submittedName>
</protein>
<dbReference type="InterPro" id="IPR012910">
    <property type="entry name" value="Plug_dom"/>
</dbReference>
<dbReference type="Gene3D" id="2.40.170.20">
    <property type="entry name" value="TonB-dependent receptor, beta-barrel domain"/>
    <property type="match status" value="1"/>
</dbReference>
<name>A0ABV8AJF1_9FLAO</name>
<evidence type="ECO:0000256" key="10">
    <source>
        <dbReference type="PROSITE-ProRule" id="PRU01360"/>
    </source>
</evidence>
<feature type="domain" description="TonB-dependent receptor plug" evidence="14">
    <location>
        <begin position="122"/>
        <end position="220"/>
    </location>
</feature>
<keyword evidence="3 10" id="KW-1134">Transmembrane beta strand</keyword>
<evidence type="ECO:0000256" key="3">
    <source>
        <dbReference type="ARBA" id="ARBA00022452"/>
    </source>
</evidence>
<dbReference type="InterPro" id="IPR039426">
    <property type="entry name" value="TonB-dep_rcpt-like"/>
</dbReference>
<organism evidence="15 16">
    <name type="scientific">Winogradskyella maritima</name>
    <dbReference type="NCBI Taxonomy" id="1517766"/>
    <lineage>
        <taxon>Bacteria</taxon>
        <taxon>Pseudomonadati</taxon>
        <taxon>Bacteroidota</taxon>
        <taxon>Flavobacteriia</taxon>
        <taxon>Flavobacteriales</taxon>
        <taxon>Flavobacteriaceae</taxon>
        <taxon>Winogradskyella</taxon>
    </lineage>
</organism>
<dbReference type="Proteomes" id="UP001595812">
    <property type="component" value="Unassembled WGS sequence"/>
</dbReference>
<feature type="signal peptide" evidence="12">
    <location>
        <begin position="1"/>
        <end position="18"/>
    </location>
</feature>
<proteinExistence type="inferred from homology"/>
<evidence type="ECO:0000313" key="15">
    <source>
        <dbReference type="EMBL" id="MFC3876991.1"/>
    </source>
</evidence>
<dbReference type="InterPro" id="IPR037066">
    <property type="entry name" value="Plug_dom_sf"/>
</dbReference>
<evidence type="ECO:0000256" key="2">
    <source>
        <dbReference type="ARBA" id="ARBA00022448"/>
    </source>
</evidence>
<comment type="similarity">
    <text evidence="10 11">Belongs to the TonB-dependent receptor family.</text>
</comment>
<evidence type="ECO:0000313" key="16">
    <source>
        <dbReference type="Proteomes" id="UP001595812"/>
    </source>
</evidence>
<evidence type="ECO:0000256" key="8">
    <source>
        <dbReference type="ARBA" id="ARBA00023170"/>
    </source>
</evidence>
<feature type="chain" id="PRO_5045927083" evidence="12">
    <location>
        <begin position="19"/>
        <end position="745"/>
    </location>
</feature>
<keyword evidence="5 12" id="KW-0732">Signal</keyword>
<keyword evidence="2 10" id="KW-0813">Transport</keyword>
<keyword evidence="16" id="KW-1185">Reference proteome</keyword>
<evidence type="ECO:0000259" key="13">
    <source>
        <dbReference type="Pfam" id="PF00593"/>
    </source>
</evidence>
<dbReference type="PANTHER" id="PTHR30069:SF29">
    <property type="entry name" value="HEMOGLOBIN AND HEMOGLOBIN-HAPTOGLOBIN-BINDING PROTEIN 1-RELATED"/>
    <property type="match status" value="1"/>
</dbReference>
<keyword evidence="7 10" id="KW-0472">Membrane</keyword>
<dbReference type="EMBL" id="JBHSAT010000004">
    <property type="protein sequence ID" value="MFC3876991.1"/>
    <property type="molecule type" value="Genomic_DNA"/>
</dbReference>
<dbReference type="PANTHER" id="PTHR30069">
    <property type="entry name" value="TONB-DEPENDENT OUTER MEMBRANE RECEPTOR"/>
    <property type="match status" value="1"/>
</dbReference>
<evidence type="ECO:0000256" key="4">
    <source>
        <dbReference type="ARBA" id="ARBA00022692"/>
    </source>
</evidence>
<dbReference type="Pfam" id="PF00593">
    <property type="entry name" value="TonB_dep_Rec_b-barrel"/>
    <property type="match status" value="1"/>
</dbReference>
<dbReference type="PROSITE" id="PS52016">
    <property type="entry name" value="TONB_DEPENDENT_REC_3"/>
    <property type="match status" value="1"/>
</dbReference>
<evidence type="ECO:0000256" key="6">
    <source>
        <dbReference type="ARBA" id="ARBA00023077"/>
    </source>
</evidence>